<evidence type="ECO:0000313" key="16">
    <source>
        <dbReference type="Proteomes" id="UP001420932"/>
    </source>
</evidence>
<evidence type="ECO:0000256" key="1">
    <source>
        <dbReference type="ARBA" id="ARBA00010101"/>
    </source>
</evidence>
<keyword evidence="16" id="KW-1185">Reference proteome</keyword>
<dbReference type="InterPro" id="IPR000504">
    <property type="entry name" value="RRM_dom"/>
</dbReference>
<dbReference type="Proteomes" id="UP001420932">
    <property type="component" value="Unassembled WGS sequence"/>
</dbReference>
<evidence type="ECO:0000256" key="6">
    <source>
        <dbReference type="ARBA" id="ARBA00023209"/>
    </source>
</evidence>
<comment type="catalytic activity">
    <reaction evidence="10">
        <text>phosphocholine + CTP + H(+) = CDP-choline + diphosphate</text>
        <dbReference type="Rhea" id="RHEA:18997"/>
        <dbReference type="ChEBI" id="CHEBI:15378"/>
        <dbReference type="ChEBI" id="CHEBI:33019"/>
        <dbReference type="ChEBI" id="CHEBI:37563"/>
        <dbReference type="ChEBI" id="CHEBI:58779"/>
        <dbReference type="ChEBI" id="CHEBI:295975"/>
        <dbReference type="EC" id="2.7.7.15"/>
    </reaction>
    <physiologicalReaction direction="left-to-right" evidence="10">
        <dbReference type="Rhea" id="RHEA:18998"/>
    </physiologicalReaction>
</comment>
<dbReference type="SUPFAM" id="SSF52374">
    <property type="entry name" value="Nucleotidylyl transferase"/>
    <property type="match status" value="1"/>
</dbReference>
<dbReference type="InterPro" id="IPR014729">
    <property type="entry name" value="Rossmann-like_a/b/a_fold"/>
</dbReference>
<comment type="function">
    <text evidence="11">Plays an important role in the biosynthesis of the phospholipid phosphatidylcholine. Catalyzes the formation of CDP-choline.</text>
</comment>
<dbReference type="InterPro" id="IPR012677">
    <property type="entry name" value="Nucleotide-bd_a/b_plait_sf"/>
</dbReference>
<keyword evidence="12" id="KW-0694">RNA-binding</keyword>
<evidence type="ECO:0000256" key="11">
    <source>
        <dbReference type="ARBA" id="ARBA00054397"/>
    </source>
</evidence>
<dbReference type="GO" id="GO:0031210">
    <property type="term" value="F:phosphatidylcholine binding"/>
    <property type="evidence" value="ECO:0007669"/>
    <property type="project" value="TreeGrafter"/>
</dbReference>
<proteinExistence type="inferred from homology"/>
<dbReference type="InterPro" id="IPR045049">
    <property type="entry name" value="Pcy1-like"/>
</dbReference>
<dbReference type="PROSITE" id="PS50102">
    <property type="entry name" value="RRM"/>
    <property type="match status" value="1"/>
</dbReference>
<dbReference type="NCBIfam" id="TIGR00125">
    <property type="entry name" value="cyt_tran_rel"/>
    <property type="match status" value="1"/>
</dbReference>
<evidence type="ECO:0000256" key="4">
    <source>
        <dbReference type="ARBA" id="ARBA00022695"/>
    </source>
</evidence>
<evidence type="ECO:0000313" key="15">
    <source>
        <dbReference type="EMBL" id="KAK9093608.1"/>
    </source>
</evidence>
<keyword evidence="2" id="KW-0444">Lipid biosynthesis</keyword>
<evidence type="ECO:0000256" key="9">
    <source>
        <dbReference type="ARBA" id="ARBA00026101"/>
    </source>
</evidence>
<reference evidence="15 16" key="1">
    <citation type="submission" date="2024-01" db="EMBL/GenBank/DDBJ databases">
        <title>Genome assemblies of Stephania.</title>
        <authorList>
            <person name="Yang L."/>
        </authorList>
    </citation>
    <scope>NUCLEOTIDE SEQUENCE [LARGE SCALE GENOMIC DNA]</scope>
    <source>
        <strain evidence="15">YNDBR</strain>
        <tissue evidence="15">Leaf</tissue>
    </source>
</reference>
<keyword evidence="6" id="KW-0594">Phospholipid biosynthesis</keyword>
<dbReference type="SUPFAM" id="SSF54928">
    <property type="entry name" value="RNA-binding domain, RBD"/>
    <property type="match status" value="1"/>
</dbReference>
<evidence type="ECO:0000256" key="2">
    <source>
        <dbReference type="ARBA" id="ARBA00022516"/>
    </source>
</evidence>
<evidence type="ECO:0000256" key="3">
    <source>
        <dbReference type="ARBA" id="ARBA00022679"/>
    </source>
</evidence>
<comment type="similarity">
    <text evidence="1">Belongs to the cytidylyltransferase family.</text>
</comment>
<dbReference type="GO" id="GO:0004105">
    <property type="term" value="F:choline-phosphate cytidylyltransferase activity"/>
    <property type="evidence" value="ECO:0007669"/>
    <property type="project" value="UniProtKB-EC"/>
</dbReference>
<organism evidence="15 16">
    <name type="scientific">Stephania yunnanensis</name>
    <dbReference type="NCBI Taxonomy" id="152371"/>
    <lineage>
        <taxon>Eukaryota</taxon>
        <taxon>Viridiplantae</taxon>
        <taxon>Streptophyta</taxon>
        <taxon>Embryophyta</taxon>
        <taxon>Tracheophyta</taxon>
        <taxon>Spermatophyta</taxon>
        <taxon>Magnoliopsida</taxon>
        <taxon>Ranunculales</taxon>
        <taxon>Menispermaceae</taxon>
        <taxon>Menispermoideae</taxon>
        <taxon>Cissampelideae</taxon>
        <taxon>Stephania</taxon>
    </lineage>
</organism>
<evidence type="ECO:0000256" key="13">
    <source>
        <dbReference type="SAM" id="Coils"/>
    </source>
</evidence>
<accession>A0AAP0EPW2</accession>
<evidence type="ECO:0000256" key="12">
    <source>
        <dbReference type="PROSITE-ProRule" id="PRU00176"/>
    </source>
</evidence>
<keyword evidence="5" id="KW-0443">Lipid metabolism</keyword>
<evidence type="ECO:0000256" key="10">
    <source>
        <dbReference type="ARBA" id="ARBA00048285"/>
    </source>
</evidence>
<dbReference type="PANTHER" id="PTHR10739:SF13">
    <property type="entry name" value="CHOLINE-PHOSPHATE CYTIDYLYLTRANSFERASE"/>
    <property type="match status" value="1"/>
</dbReference>
<evidence type="ECO:0000256" key="5">
    <source>
        <dbReference type="ARBA" id="ARBA00023098"/>
    </source>
</evidence>
<dbReference type="GO" id="GO:0003723">
    <property type="term" value="F:RNA binding"/>
    <property type="evidence" value="ECO:0007669"/>
    <property type="project" value="UniProtKB-UniRule"/>
</dbReference>
<comment type="caution">
    <text evidence="15">The sequence shown here is derived from an EMBL/GenBank/DDBJ whole genome shotgun (WGS) entry which is preliminary data.</text>
</comment>
<evidence type="ECO:0000259" key="14">
    <source>
        <dbReference type="PROSITE" id="PS50102"/>
    </source>
</evidence>
<dbReference type="InterPro" id="IPR004821">
    <property type="entry name" value="Cyt_trans-like"/>
</dbReference>
<dbReference type="PANTHER" id="PTHR10739">
    <property type="entry name" value="CYTIDYLYLTRANSFERASE"/>
    <property type="match status" value="1"/>
</dbReference>
<evidence type="ECO:0000256" key="7">
    <source>
        <dbReference type="ARBA" id="ARBA00023264"/>
    </source>
</evidence>
<dbReference type="EMBL" id="JBBNAF010000012">
    <property type="protein sequence ID" value="KAK9093608.1"/>
    <property type="molecule type" value="Genomic_DNA"/>
</dbReference>
<evidence type="ECO:0000256" key="8">
    <source>
        <dbReference type="ARBA" id="ARBA00025706"/>
    </source>
</evidence>
<gene>
    <name evidence="15" type="ORF">Syun_028519</name>
</gene>
<keyword evidence="13" id="KW-0175">Coiled coil</keyword>
<comment type="pathway">
    <text evidence="8">Phospholipid metabolism; phosphatidylcholine biosynthesis; phosphatidylcholine from phosphocholine: step 1/2.</text>
</comment>
<dbReference type="FunFam" id="3.40.50.620:FF:000102">
    <property type="entry name" value="Choline-phosphate cytidylyltransferase 2"/>
    <property type="match status" value="1"/>
</dbReference>
<dbReference type="SMART" id="SM00360">
    <property type="entry name" value="RRM"/>
    <property type="match status" value="1"/>
</dbReference>
<dbReference type="Gene3D" id="3.30.70.330">
    <property type="match status" value="1"/>
</dbReference>
<dbReference type="Pfam" id="PF00076">
    <property type="entry name" value="RRM_1"/>
    <property type="match status" value="1"/>
</dbReference>
<dbReference type="InterPro" id="IPR035979">
    <property type="entry name" value="RBD_domain_sf"/>
</dbReference>
<protein>
    <recommendedName>
        <fullName evidence="9">choline-phosphate cytidylyltransferase</fullName>
        <ecNumber evidence="9">2.7.7.15</ecNumber>
    </recommendedName>
</protein>
<keyword evidence="4" id="KW-0548">Nucleotidyltransferase</keyword>
<feature type="domain" description="RRM" evidence="14">
    <location>
        <begin position="291"/>
        <end position="368"/>
    </location>
</feature>
<name>A0AAP0EPW2_9MAGN</name>
<sequence>MIALGEAEIEAEEAAERAMEESSSEEKSSVPIRVYADGIYDLFHFGHARALEQAKKVFPNAYLLVGCCNDELTHKYKGKTVFTESERYESLRHCRWVDEVIPNAPWVITQDFIDKHKIDYVAHDSLPYADASGAGEDVYQYVKSIGKFKETKRTDGISTSDIIMRILKDYNQYVMRNLERGYTRKDLGVSYVKEKRLRVNIELKKLREKAKKQQEKVEEKIQTVAKTAGLHHNEWVENADRWVAGFLAMDRIQEQLRGQQFKGLLHNVVDDDGDEAYESEEYYYYDGSEDNLSYTTTETSIRKKFSNFGQVAEVTLPKQGNGEKSRGYAFVQYTSQDDALLALENMDQQASKFIFLLCADAGTGTEIS</sequence>
<dbReference type="InterPro" id="IPR041723">
    <property type="entry name" value="CCT"/>
</dbReference>
<dbReference type="Gene3D" id="3.40.50.620">
    <property type="entry name" value="HUPs"/>
    <property type="match status" value="1"/>
</dbReference>
<keyword evidence="3" id="KW-0808">Transferase</keyword>
<dbReference type="Pfam" id="PF01467">
    <property type="entry name" value="CTP_transf_like"/>
    <property type="match status" value="1"/>
</dbReference>
<feature type="coiled-coil region" evidence="13">
    <location>
        <begin position="196"/>
        <end position="227"/>
    </location>
</feature>
<keyword evidence="7" id="KW-1208">Phospholipid metabolism</keyword>
<dbReference type="CDD" id="cd02174">
    <property type="entry name" value="CCT"/>
    <property type="match status" value="1"/>
</dbReference>
<dbReference type="EC" id="2.7.7.15" evidence="9"/>
<dbReference type="AlphaFoldDB" id="A0AAP0EPW2"/>